<name>A0A0V0GY60_SOLCH</name>
<keyword evidence="7" id="KW-0812">Transmembrane</keyword>
<dbReference type="AlphaFoldDB" id="A0A0V0GY60"/>
<dbReference type="InterPro" id="IPR039361">
    <property type="entry name" value="Cyclin"/>
</dbReference>
<evidence type="ECO:0000256" key="5">
    <source>
        <dbReference type="ARBA" id="ARBA00059307"/>
    </source>
</evidence>
<dbReference type="Pfam" id="PF02984">
    <property type="entry name" value="Cyclin_C"/>
    <property type="match status" value="1"/>
</dbReference>
<dbReference type="GO" id="GO:0010332">
    <property type="term" value="P:response to gamma radiation"/>
    <property type="evidence" value="ECO:0007669"/>
    <property type="project" value="UniProtKB-ARBA"/>
</dbReference>
<keyword evidence="3" id="KW-0195">Cyclin</keyword>
<evidence type="ECO:0000256" key="3">
    <source>
        <dbReference type="ARBA" id="ARBA00023127"/>
    </source>
</evidence>
<feature type="domain" description="Cyclin C-terminal" evidence="9">
    <location>
        <begin position="16"/>
        <end position="133"/>
    </location>
</feature>
<keyword evidence="2" id="KW-0132">Cell division</keyword>
<comment type="subunit">
    <text evidence="6">Interacts with the CDC2 and CDK2 protein kinases to form a serine/threonine kinase holoenzyme complex. The cyclin subunit imparts substrate specificity to the complex.</text>
</comment>
<feature type="transmembrane region" description="Helical" evidence="7">
    <location>
        <begin position="50"/>
        <end position="68"/>
    </location>
</feature>
<feature type="domain" description="Cyclin-like" evidence="8">
    <location>
        <begin position="20"/>
        <end position="102"/>
    </location>
</feature>
<organism evidence="10">
    <name type="scientific">Solanum chacoense</name>
    <name type="common">Chaco potato</name>
    <dbReference type="NCBI Taxonomy" id="4108"/>
    <lineage>
        <taxon>Eukaryota</taxon>
        <taxon>Viridiplantae</taxon>
        <taxon>Streptophyta</taxon>
        <taxon>Embryophyta</taxon>
        <taxon>Tracheophyta</taxon>
        <taxon>Spermatophyta</taxon>
        <taxon>Magnoliopsida</taxon>
        <taxon>eudicotyledons</taxon>
        <taxon>Gunneridae</taxon>
        <taxon>Pentapetalae</taxon>
        <taxon>asterids</taxon>
        <taxon>lamiids</taxon>
        <taxon>Solanales</taxon>
        <taxon>Solanaceae</taxon>
        <taxon>Solanoideae</taxon>
        <taxon>Solaneae</taxon>
        <taxon>Solanum</taxon>
    </lineage>
</organism>
<dbReference type="InterPro" id="IPR036915">
    <property type="entry name" value="Cyclin-like_sf"/>
</dbReference>
<keyword evidence="7" id="KW-0472">Membrane</keyword>
<dbReference type="FunFam" id="1.10.472.10:FF:000032">
    <property type="entry name" value="G2/mitotic-specific cyclin-1"/>
    <property type="match status" value="1"/>
</dbReference>
<feature type="transmembrane region" description="Helical" evidence="7">
    <location>
        <begin position="12"/>
        <end position="30"/>
    </location>
</feature>
<dbReference type="SMART" id="SM01332">
    <property type="entry name" value="Cyclin_C"/>
    <property type="match status" value="1"/>
</dbReference>
<dbReference type="Gene3D" id="1.10.472.10">
    <property type="entry name" value="Cyclin-like"/>
    <property type="match status" value="1"/>
</dbReference>
<evidence type="ECO:0000259" key="8">
    <source>
        <dbReference type="SMART" id="SM00385"/>
    </source>
</evidence>
<dbReference type="InterPro" id="IPR004367">
    <property type="entry name" value="Cyclin_C-dom"/>
</dbReference>
<evidence type="ECO:0000256" key="2">
    <source>
        <dbReference type="ARBA" id="ARBA00022618"/>
    </source>
</evidence>
<dbReference type="PANTHER" id="PTHR10177">
    <property type="entry name" value="CYCLINS"/>
    <property type="match status" value="1"/>
</dbReference>
<evidence type="ECO:0000256" key="6">
    <source>
        <dbReference type="ARBA" id="ARBA00065123"/>
    </source>
</evidence>
<evidence type="ECO:0000256" key="4">
    <source>
        <dbReference type="ARBA" id="ARBA00023306"/>
    </source>
</evidence>
<dbReference type="SUPFAM" id="SSF47954">
    <property type="entry name" value="Cyclin-like"/>
    <property type="match status" value="1"/>
</dbReference>
<dbReference type="InterPro" id="IPR013763">
    <property type="entry name" value="Cyclin-like_dom"/>
</dbReference>
<keyword evidence="7" id="KW-1133">Transmembrane helix</keyword>
<evidence type="ECO:0000313" key="10">
    <source>
        <dbReference type="EMBL" id="JAP13038.1"/>
    </source>
</evidence>
<dbReference type="EMBL" id="GEDG01028650">
    <property type="protein sequence ID" value="JAP13038.1"/>
    <property type="molecule type" value="Transcribed_RNA"/>
</dbReference>
<reference evidence="10" key="1">
    <citation type="submission" date="2015-12" db="EMBL/GenBank/DDBJ databases">
        <title>Gene expression during late stages of embryo sac development: a critical building block for successful pollen-pistil interactions.</title>
        <authorList>
            <person name="Liu Y."/>
            <person name="Joly V."/>
            <person name="Sabar M."/>
            <person name="Matton D.P."/>
        </authorList>
    </citation>
    <scope>NUCLEOTIDE SEQUENCE</scope>
</reference>
<evidence type="ECO:0000256" key="1">
    <source>
        <dbReference type="ARBA" id="ARBA00006955"/>
    </source>
</evidence>
<evidence type="ECO:0000256" key="7">
    <source>
        <dbReference type="SAM" id="Phobius"/>
    </source>
</evidence>
<dbReference type="SMART" id="SM00385">
    <property type="entry name" value="CYCLIN"/>
    <property type="match status" value="1"/>
</dbReference>
<proteinExistence type="inferred from homology"/>
<sequence>MEKQILGKLEWYLTVPTPYVFLVRFIKASLPDSEMENMVYFLAELGLMNYATVIYCPSMIAASAVYAARHTLNRTPFWNGTLKLHTGFSESQVIECARQLVSYHSEAANHKLKVIYKKYSNSERGAVAITTSSQIPVGCIIIMLAEAAASNARTPLNTTDVGR</sequence>
<keyword evidence="4" id="KW-0131">Cell cycle</keyword>
<evidence type="ECO:0000259" key="9">
    <source>
        <dbReference type="SMART" id="SM01332"/>
    </source>
</evidence>
<comment type="similarity">
    <text evidence="1">Belongs to the cyclin family. Cyclin AB subfamily.</text>
</comment>
<protein>
    <submittedName>
        <fullName evidence="10">Putative ovule protein</fullName>
    </submittedName>
</protein>
<accession>A0A0V0GY60</accession>
<comment type="function">
    <text evidence="5">Essential for the control of the cell cycle at the G2/M (mitosis) transition. G2/M cyclins accumulate steadily during G2 and are abruptly destroyed at mitosis.</text>
</comment>
<dbReference type="GO" id="GO:0051301">
    <property type="term" value="P:cell division"/>
    <property type="evidence" value="ECO:0007669"/>
    <property type="project" value="UniProtKB-KW"/>
</dbReference>